<dbReference type="EMBL" id="CAJVCH010569957">
    <property type="protein sequence ID" value="CAG7833625.1"/>
    <property type="molecule type" value="Genomic_DNA"/>
</dbReference>
<proteinExistence type="predicted"/>
<feature type="chain" id="PRO_5035211453" evidence="1">
    <location>
        <begin position="20"/>
        <end position="103"/>
    </location>
</feature>
<feature type="signal peptide" evidence="1">
    <location>
        <begin position="1"/>
        <end position="19"/>
    </location>
</feature>
<dbReference type="Proteomes" id="UP000708208">
    <property type="component" value="Unassembled WGS sequence"/>
</dbReference>
<sequence length="103" mass="11620">MKLLYCYCLTFFLIGIAQCLPSEKVLDLTSAPKLSKSDAAPRSVNLSFFVPAMSLFALMSQYFPQMFPGLTTTTTSRRHQRSLRSIPGDQNWVENFISNGLVY</sequence>
<comment type="caution">
    <text evidence="2">The sequence shown here is derived from an EMBL/GenBank/DDBJ whole genome shotgun (WGS) entry which is preliminary data.</text>
</comment>
<keyword evidence="1" id="KW-0732">Signal</keyword>
<evidence type="ECO:0000313" key="2">
    <source>
        <dbReference type="EMBL" id="CAG7833625.1"/>
    </source>
</evidence>
<protein>
    <submittedName>
        <fullName evidence="2">Uncharacterized protein</fullName>
    </submittedName>
</protein>
<accession>A0A8J2PRC6</accession>
<evidence type="ECO:0000256" key="1">
    <source>
        <dbReference type="SAM" id="SignalP"/>
    </source>
</evidence>
<organism evidence="2 3">
    <name type="scientific">Allacma fusca</name>
    <dbReference type="NCBI Taxonomy" id="39272"/>
    <lineage>
        <taxon>Eukaryota</taxon>
        <taxon>Metazoa</taxon>
        <taxon>Ecdysozoa</taxon>
        <taxon>Arthropoda</taxon>
        <taxon>Hexapoda</taxon>
        <taxon>Collembola</taxon>
        <taxon>Symphypleona</taxon>
        <taxon>Sminthuridae</taxon>
        <taxon>Allacma</taxon>
    </lineage>
</organism>
<evidence type="ECO:0000313" key="3">
    <source>
        <dbReference type="Proteomes" id="UP000708208"/>
    </source>
</evidence>
<keyword evidence="3" id="KW-1185">Reference proteome</keyword>
<name>A0A8J2PRC6_9HEXA</name>
<reference evidence="2" key="1">
    <citation type="submission" date="2021-06" db="EMBL/GenBank/DDBJ databases">
        <authorList>
            <person name="Hodson N. C."/>
            <person name="Mongue J. A."/>
            <person name="Jaron S. K."/>
        </authorList>
    </citation>
    <scope>NUCLEOTIDE SEQUENCE</scope>
</reference>
<dbReference type="OrthoDB" id="10549496at2759"/>
<gene>
    <name evidence="2" type="ORF">AFUS01_LOCUS43228</name>
</gene>
<dbReference type="AlphaFoldDB" id="A0A8J2PRC6"/>